<evidence type="ECO:0000256" key="8">
    <source>
        <dbReference type="ARBA" id="ARBA00030686"/>
    </source>
</evidence>
<dbReference type="PANTHER" id="PTHR43463">
    <property type="entry name" value="NICOTINATE-NUCLEOTIDE--DIMETHYLBENZIMIDAZOLE PHOSPHORIBOSYLTRANSFERASE"/>
    <property type="match status" value="1"/>
</dbReference>
<dbReference type="PANTHER" id="PTHR43463:SF1">
    <property type="entry name" value="NICOTINATE-NUCLEOTIDE--DIMETHYLBENZIMIDAZOLE PHOSPHORIBOSYLTRANSFERASE"/>
    <property type="match status" value="1"/>
</dbReference>
<dbReference type="HAMAP" id="MF_00230">
    <property type="entry name" value="CobT"/>
    <property type="match status" value="1"/>
</dbReference>
<evidence type="ECO:0000256" key="10">
    <source>
        <dbReference type="HAMAP-Rule" id="MF_00230"/>
    </source>
</evidence>
<evidence type="ECO:0000313" key="11">
    <source>
        <dbReference type="EMBL" id="PTQ71327.1"/>
    </source>
</evidence>
<feature type="active site" description="Proton acceptor" evidence="10">
    <location>
        <position position="302"/>
    </location>
</feature>
<comment type="pathway">
    <text evidence="1 10">Nucleoside biosynthesis; alpha-ribazole biosynthesis; alpha-ribazole from 5,6-dimethylbenzimidazole: step 1/2.</text>
</comment>
<dbReference type="RefSeq" id="WP_107816808.1">
    <property type="nucleotide sequence ID" value="NZ_QAOH01000008.1"/>
</dbReference>
<evidence type="ECO:0000256" key="5">
    <source>
        <dbReference type="ARBA" id="ARBA00022573"/>
    </source>
</evidence>
<organism evidence="11 12">
    <name type="scientific">Celeribacter persicus</name>
    <dbReference type="NCBI Taxonomy" id="1651082"/>
    <lineage>
        <taxon>Bacteria</taxon>
        <taxon>Pseudomonadati</taxon>
        <taxon>Pseudomonadota</taxon>
        <taxon>Alphaproteobacteria</taxon>
        <taxon>Rhodobacterales</taxon>
        <taxon>Roseobacteraceae</taxon>
        <taxon>Celeribacter</taxon>
    </lineage>
</organism>
<comment type="function">
    <text evidence="10">Catalyzes the synthesis of alpha-ribazole-5'-phosphate from nicotinate mononucleotide (NAMN) and 5,6-dimethylbenzimidazole (DMB).</text>
</comment>
<comment type="caution">
    <text evidence="11">The sequence shown here is derived from an EMBL/GenBank/DDBJ whole genome shotgun (WGS) entry which is preliminary data.</text>
</comment>
<dbReference type="Proteomes" id="UP000244077">
    <property type="component" value="Unassembled WGS sequence"/>
</dbReference>
<comment type="catalytic activity">
    <reaction evidence="9 10">
        <text>5,6-dimethylbenzimidazole + nicotinate beta-D-ribonucleotide = alpha-ribazole 5'-phosphate + nicotinate + H(+)</text>
        <dbReference type="Rhea" id="RHEA:11196"/>
        <dbReference type="ChEBI" id="CHEBI:15378"/>
        <dbReference type="ChEBI" id="CHEBI:15890"/>
        <dbReference type="ChEBI" id="CHEBI:32544"/>
        <dbReference type="ChEBI" id="CHEBI:57502"/>
        <dbReference type="ChEBI" id="CHEBI:57918"/>
        <dbReference type="EC" id="2.4.2.21"/>
    </reaction>
</comment>
<dbReference type="EC" id="2.4.2.21" evidence="3 10"/>
<dbReference type="Gene3D" id="1.10.1610.10">
    <property type="match status" value="1"/>
</dbReference>
<dbReference type="Pfam" id="PF02277">
    <property type="entry name" value="DBI_PRT"/>
    <property type="match status" value="1"/>
</dbReference>
<protein>
    <recommendedName>
        <fullName evidence="4 10">Nicotinate-nucleotide--dimethylbenzimidazole phosphoribosyltransferase</fullName>
        <shortName evidence="10">NN:DBI PRT</shortName>
        <ecNumber evidence="3 10">2.4.2.21</ecNumber>
    </recommendedName>
    <alternativeName>
        <fullName evidence="8 10">N(1)-alpha-phosphoribosyltransferase</fullName>
    </alternativeName>
</protein>
<evidence type="ECO:0000256" key="6">
    <source>
        <dbReference type="ARBA" id="ARBA00022676"/>
    </source>
</evidence>
<dbReference type="NCBIfam" id="NF000996">
    <property type="entry name" value="PRK00105.1"/>
    <property type="match status" value="1"/>
</dbReference>
<dbReference type="OrthoDB" id="9781491at2"/>
<dbReference type="InterPro" id="IPR003200">
    <property type="entry name" value="Nict_dMeBzImd_PRibTrfase"/>
</dbReference>
<proteinExistence type="inferred from homology"/>
<reference evidence="11 12" key="1">
    <citation type="submission" date="2018-04" db="EMBL/GenBank/DDBJ databases">
        <title>Genomic Encyclopedia of Archaeal and Bacterial Type Strains, Phase II (KMG-II): from individual species to whole genera.</title>
        <authorList>
            <person name="Goeker M."/>
        </authorList>
    </citation>
    <scope>NUCLEOTIDE SEQUENCE [LARGE SCALE GENOMIC DNA]</scope>
    <source>
        <strain evidence="11 12">DSM 100434</strain>
    </source>
</reference>
<keyword evidence="7 10" id="KW-0808">Transferase</keyword>
<sequence length="334" mass="34013">MAFSDLAGFEALLKAAPGPDLEAKAEAEARNAQLTKPAGSLGRLEEIGIWYASWRGAARPKVTRPQVAIFAGNHGVTARGVSAFPAEVTVQMVANFEHGGAAINQLARNAGAVMSIHPIELDRPTADFTEAPAMSEAECVAALKVGWDAVDPQADLLVVGEMGIGNTTSAAAIANALFGGTAADWVGRGTGVDDAGLKIKEEVCAAGVALHGDKTPLEILAALGGREVAAMAGGIARARHLRIPVVLDGFICCAAAATLERAVPGALDHCLAGHVSAEVAHPAVLRALVKEPLLSMRMRLGEGSGAGLAIPLIRAAVECLSGMATFAEAGVSGK</sequence>
<dbReference type="SUPFAM" id="SSF52733">
    <property type="entry name" value="Nicotinate mononucleotide:5,6-dimethylbenzimidazole phosphoribosyltransferase (CobT)"/>
    <property type="match status" value="1"/>
</dbReference>
<dbReference type="InterPro" id="IPR017846">
    <property type="entry name" value="Nict_dMeBzImd_PRibTrfase_bact"/>
</dbReference>
<dbReference type="CDD" id="cd02439">
    <property type="entry name" value="DMB-PRT_CobT"/>
    <property type="match status" value="1"/>
</dbReference>
<dbReference type="InterPro" id="IPR023195">
    <property type="entry name" value="Nict_dMeBzImd_PRibTrfase_N"/>
</dbReference>
<keyword evidence="5 10" id="KW-0169">Cobalamin biosynthesis</keyword>
<dbReference type="GO" id="GO:0008939">
    <property type="term" value="F:nicotinate-nucleotide-dimethylbenzimidazole phosphoribosyltransferase activity"/>
    <property type="evidence" value="ECO:0007669"/>
    <property type="project" value="UniProtKB-UniRule"/>
</dbReference>
<dbReference type="UniPathway" id="UPA00061">
    <property type="reaction ID" value="UER00516"/>
</dbReference>
<dbReference type="Gene3D" id="3.40.50.10210">
    <property type="match status" value="1"/>
</dbReference>
<dbReference type="GO" id="GO:0009236">
    <property type="term" value="P:cobalamin biosynthetic process"/>
    <property type="evidence" value="ECO:0007669"/>
    <property type="project" value="UniProtKB-UniRule"/>
</dbReference>
<keyword evidence="12" id="KW-1185">Reference proteome</keyword>
<dbReference type="InterPro" id="IPR036087">
    <property type="entry name" value="Nict_dMeBzImd_PRibTrfase_sf"/>
</dbReference>
<evidence type="ECO:0000256" key="3">
    <source>
        <dbReference type="ARBA" id="ARBA00011991"/>
    </source>
</evidence>
<dbReference type="AlphaFoldDB" id="A0A2T5HIC9"/>
<evidence type="ECO:0000313" key="12">
    <source>
        <dbReference type="Proteomes" id="UP000244077"/>
    </source>
</evidence>
<evidence type="ECO:0000256" key="1">
    <source>
        <dbReference type="ARBA" id="ARBA00005049"/>
    </source>
</evidence>
<dbReference type="NCBIfam" id="TIGR03160">
    <property type="entry name" value="cobT_DBIPRT"/>
    <property type="match status" value="1"/>
</dbReference>
<accession>A0A2T5HIC9</accession>
<gene>
    <name evidence="10" type="primary">cobT</name>
    <name evidence="11" type="ORF">C8N42_108103</name>
</gene>
<evidence type="ECO:0000256" key="2">
    <source>
        <dbReference type="ARBA" id="ARBA00007110"/>
    </source>
</evidence>
<keyword evidence="6 10" id="KW-0328">Glycosyltransferase</keyword>
<evidence type="ECO:0000256" key="7">
    <source>
        <dbReference type="ARBA" id="ARBA00022679"/>
    </source>
</evidence>
<evidence type="ECO:0000256" key="4">
    <source>
        <dbReference type="ARBA" id="ARBA00015486"/>
    </source>
</evidence>
<dbReference type="EMBL" id="QAOH01000008">
    <property type="protein sequence ID" value="PTQ71327.1"/>
    <property type="molecule type" value="Genomic_DNA"/>
</dbReference>
<comment type="similarity">
    <text evidence="2 10">Belongs to the CobT family.</text>
</comment>
<evidence type="ECO:0000256" key="9">
    <source>
        <dbReference type="ARBA" id="ARBA00047340"/>
    </source>
</evidence>
<name>A0A2T5HIC9_9RHOB</name>